<sequence>MVFTDVDYLIHVVTREDRVVFVDCIPRRVYTGKDTYSPSSTENQTLIDKSATNEETEDAPIWNALHPYFLVLKDTQLQKNHVYRIRLQAQYSEVFNPERLEVLLQTDGFAYALIGNNLEVYVYSLVSEEDNEYLYTLARSPLCAPLVKDEFMAADIAQQVNTFSVFSSGEGLASGFLNAQQKPVLMYDMGYTPSFLKGNAGKRFKLDTSCLQWLVISHRHMDHYNYFLRYIEQLRATKLIINSNVLSLASLTLRKIYRTLAKNHQLYMLTQPVVQHIATGFITLFLADNPTYNKTGVQAAHEGSSCMLYTGKPSIFMMGDNYLNDIRFNELGVIDYLQATHHGSTFTRSTYQTIPMSTGKSVLMIPSSCEHYNHPDHVEEYSMRGWKTQLYTQVKTITIHLK</sequence>
<gene>
    <name evidence="1" type="ORF">HMPREF9248_0615</name>
</gene>
<comment type="caution">
    <text evidence="1">The sequence shown here is derived from an EMBL/GenBank/DDBJ whole genome shotgun (WGS) entry which is preliminary data.</text>
</comment>
<reference evidence="1 2" key="1">
    <citation type="submission" date="2010-08" db="EMBL/GenBank/DDBJ databases">
        <authorList>
            <person name="Durkin A.S."/>
            <person name="Madupu R."/>
            <person name="Torralba M."/>
            <person name="Gillis M."/>
            <person name="Methe B."/>
            <person name="Sutton G."/>
            <person name="Nelson K.E."/>
        </authorList>
    </citation>
    <scope>NUCLEOTIDE SEQUENCE [LARGE SCALE GENOMIC DNA]</scope>
    <source>
        <strain evidence="1 2">PB189-T1-4</strain>
    </source>
</reference>
<evidence type="ECO:0008006" key="3">
    <source>
        <dbReference type="Google" id="ProtNLM"/>
    </source>
</evidence>
<dbReference type="Proteomes" id="UP000004431">
    <property type="component" value="Unassembled WGS sequence"/>
</dbReference>
<evidence type="ECO:0000313" key="1">
    <source>
        <dbReference type="EMBL" id="EFL44516.1"/>
    </source>
</evidence>
<dbReference type="SUPFAM" id="SSF56281">
    <property type="entry name" value="Metallo-hydrolase/oxidoreductase"/>
    <property type="match status" value="1"/>
</dbReference>
<name>A0ABP2J5I8_9ACTN</name>
<dbReference type="EMBL" id="AEDQ01000011">
    <property type="protein sequence ID" value="EFL44516.1"/>
    <property type="molecule type" value="Genomic_DNA"/>
</dbReference>
<dbReference type="Gene3D" id="3.60.15.10">
    <property type="entry name" value="Ribonuclease Z/Hydroxyacylglutathione hydrolase-like"/>
    <property type="match status" value="1"/>
</dbReference>
<keyword evidence="2" id="KW-1185">Reference proteome</keyword>
<accession>A0ABP2J5I8</accession>
<organism evidence="1 2">
    <name type="scientific">Fannyhessea vaginae PB189-T1-4</name>
    <dbReference type="NCBI Taxonomy" id="866774"/>
    <lineage>
        <taxon>Bacteria</taxon>
        <taxon>Bacillati</taxon>
        <taxon>Actinomycetota</taxon>
        <taxon>Coriobacteriia</taxon>
        <taxon>Coriobacteriales</taxon>
        <taxon>Atopobiaceae</taxon>
        <taxon>Fannyhessea</taxon>
    </lineage>
</organism>
<dbReference type="InterPro" id="IPR036866">
    <property type="entry name" value="RibonucZ/Hydroxyglut_hydro"/>
</dbReference>
<dbReference type="RefSeq" id="WP_006303725.1">
    <property type="nucleotide sequence ID" value="NZ_AEDQ01000011.1"/>
</dbReference>
<protein>
    <recommendedName>
        <fullName evidence="3">Metallo-beta-lactamase domain-containing protein</fullName>
    </recommendedName>
</protein>
<evidence type="ECO:0000313" key="2">
    <source>
        <dbReference type="Proteomes" id="UP000004431"/>
    </source>
</evidence>
<proteinExistence type="predicted"/>